<sequence>MRLNQYYARYYKRSVKEHECVKLPCGNYICLDCVRLTNPNGDNREIQCKCKKIHFWKVNDENQTVKVAET</sequence>
<evidence type="ECO:0000313" key="1">
    <source>
        <dbReference type="EMBL" id="CAF0926645.1"/>
    </source>
</evidence>
<keyword evidence="2" id="KW-1185">Reference proteome</keyword>
<gene>
    <name evidence="1" type="ORF">OXX778_LOCUS12677</name>
</gene>
<dbReference type="AlphaFoldDB" id="A0A814BCP7"/>
<dbReference type="EMBL" id="CAJNOC010002330">
    <property type="protein sequence ID" value="CAF0926645.1"/>
    <property type="molecule type" value="Genomic_DNA"/>
</dbReference>
<evidence type="ECO:0000313" key="2">
    <source>
        <dbReference type="Proteomes" id="UP000663879"/>
    </source>
</evidence>
<organism evidence="1 2">
    <name type="scientific">Brachionus calyciflorus</name>
    <dbReference type="NCBI Taxonomy" id="104777"/>
    <lineage>
        <taxon>Eukaryota</taxon>
        <taxon>Metazoa</taxon>
        <taxon>Spiralia</taxon>
        <taxon>Gnathifera</taxon>
        <taxon>Rotifera</taxon>
        <taxon>Eurotatoria</taxon>
        <taxon>Monogononta</taxon>
        <taxon>Pseudotrocha</taxon>
        <taxon>Ploima</taxon>
        <taxon>Brachionidae</taxon>
        <taxon>Brachionus</taxon>
    </lineage>
</organism>
<comment type="caution">
    <text evidence="1">The sequence shown here is derived from an EMBL/GenBank/DDBJ whole genome shotgun (WGS) entry which is preliminary data.</text>
</comment>
<dbReference type="Proteomes" id="UP000663879">
    <property type="component" value="Unassembled WGS sequence"/>
</dbReference>
<proteinExistence type="predicted"/>
<accession>A0A814BCP7</accession>
<name>A0A814BCP7_9BILA</name>
<reference evidence="1" key="1">
    <citation type="submission" date="2021-02" db="EMBL/GenBank/DDBJ databases">
        <authorList>
            <person name="Nowell W R."/>
        </authorList>
    </citation>
    <scope>NUCLEOTIDE SEQUENCE</scope>
    <source>
        <strain evidence="1">Ploen Becks lab</strain>
    </source>
</reference>
<protein>
    <submittedName>
        <fullName evidence="1">Uncharacterized protein</fullName>
    </submittedName>
</protein>